<gene>
    <name evidence="2" type="ORF">FEM03_01325</name>
</gene>
<dbReference type="PROSITE" id="PS51819">
    <property type="entry name" value="VOC"/>
    <property type="match status" value="1"/>
</dbReference>
<organism evidence="2 3">
    <name type="scientific">Phragmitibacter flavus</name>
    <dbReference type="NCBI Taxonomy" id="2576071"/>
    <lineage>
        <taxon>Bacteria</taxon>
        <taxon>Pseudomonadati</taxon>
        <taxon>Verrucomicrobiota</taxon>
        <taxon>Verrucomicrobiia</taxon>
        <taxon>Verrucomicrobiales</taxon>
        <taxon>Verrucomicrobiaceae</taxon>
        <taxon>Phragmitibacter</taxon>
    </lineage>
</organism>
<dbReference type="InterPro" id="IPR004360">
    <property type="entry name" value="Glyas_Fos-R_dOase_dom"/>
</dbReference>
<comment type="caution">
    <text evidence="2">The sequence shown here is derived from an EMBL/GenBank/DDBJ whole genome shotgun (WGS) entry which is preliminary data.</text>
</comment>
<protein>
    <recommendedName>
        <fullName evidence="1">VOC domain-containing protein</fullName>
    </recommendedName>
</protein>
<dbReference type="InterPro" id="IPR029068">
    <property type="entry name" value="Glyas_Bleomycin-R_OHBP_Dase"/>
</dbReference>
<evidence type="ECO:0000313" key="3">
    <source>
        <dbReference type="Proteomes" id="UP000306196"/>
    </source>
</evidence>
<reference evidence="2 3" key="1">
    <citation type="submission" date="2019-05" db="EMBL/GenBank/DDBJ databases">
        <title>Verrucobacter flavum gen. nov., sp. nov. a new member of the family Verrucomicrobiaceae.</title>
        <authorList>
            <person name="Szuroczki S."/>
            <person name="Abbaszade G."/>
            <person name="Szabo A."/>
            <person name="Felfoldi T."/>
            <person name="Schumann P."/>
            <person name="Boka K."/>
            <person name="Keki Z."/>
            <person name="Toumi M."/>
            <person name="Toth E."/>
        </authorList>
    </citation>
    <scope>NUCLEOTIDE SEQUENCE [LARGE SCALE GENOMIC DNA]</scope>
    <source>
        <strain evidence="2 3">MG-N-17</strain>
    </source>
</reference>
<dbReference type="OrthoDB" id="9791602at2"/>
<dbReference type="Gene3D" id="3.10.180.10">
    <property type="entry name" value="2,3-Dihydroxybiphenyl 1,2-Dioxygenase, domain 1"/>
    <property type="match status" value="1"/>
</dbReference>
<accession>A0A5R8KK96</accession>
<proteinExistence type="predicted"/>
<dbReference type="AlphaFoldDB" id="A0A5R8KK96"/>
<dbReference type="Proteomes" id="UP000306196">
    <property type="component" value="Unassembled WGS sequence"/>
</dbReference>
<sequence length="143" mass="16179">MFSKNSNDHSMSNSGKNSKVKVISPMLAVADMDETLDFYASVLGFTVCMRSAQYSIIEKDGATVHFMKADDESVMKAVRGHTEIYIEVDDIGPLWQHVQAYRGQYKITELSERDYGMTEFHINDPNDCLIFVGQETRKPPGME</sequence>
<keyword evidence="3" id="KW-1185">Reference proteome</keyword>
<dbReference type="SUPFAM" id="SSF54593">
    <property type="entry name" value="Glyoxalase/Bleomycin resistance protein/Dihydroxybiphenyl dioxygenase"/>
    <property type="match status" value="1"/>
</dbReference>
<evidence type="ECO:0000259" key="1">
    <source>
        <dbReference type="PROSITE" id="PS51819"/>
    </source>
</evidence>
<dbReference type="Pfam" id="PF00903">
    <property type="entry name" value="Glyoxalase"/>
    <property type="match status" value="1"/>
</dbReference>
<evidence type="ECO:0000313" key="2">
    <source>
        <dbReference type="EMBL" id="TLD72743.1"/>
    </source>
</evidence>
<dbReference type="EMBL" id="VAUV01000001">
    <property type="protein sequence ID" value="TLD72743.1"/>
    <property type="molecule type" value="Genomic_DNA"/>
</dbReference>
<feature type="domain" description="VOC" evidence="1">
    <location>
        <begin position="21"/>
        <end position="135"/>
    </location>
</feature>
<dbReference type="InterPro" id="IPR037523">
    <property type="entry name" value="VOC_core"/>
</dbReference>
<name>A0A5R8KK96_9BACT</name>